<accession>A0AAW2CLE9</accession>
<name>A0AAW2CLE9_9ROSI</name>
<feature type="region of interest" description="Disordered" evidence="1">
    <location>
        <begin position="131"/>
        <end position="160"/>
    </location>
</feature>
<reference evidence="2 3" key="1">
    <citation type="submission" date="2024-01" db="EMBL/GenBank/DDBJ databases">
        <title>A telomere-to-telomere, gap-free genome of sweet tea (Lithocarpus litseifolius).</title>
        <authorList>
            <person name="Zhou J."/>
        </authorList>
    </citation>
    <scope>NUCLEOTIDE SEQUENCE [LARGE SCALE GENOMIC DNA]</scope>
    <source>
        <strain evidence="2">Zhou-2022a</strain>
        <tissue evidence="2">Leaf</tissue>
    </source>
</reference>
<evidence type="ECO:0000313" key="3">
    <source>
        <dbReference type="Proteomes" id="UP001459277"/>
    </source>
</evidence>
<evidence type="ECO:0000313" key="2">
    <source>
        <dbReference type="EMBL" id="KAK9997870.1"/>
    </source>
</evidence>
<feature type="compositionally biased region" description="Basic and acidic residues" evidence="1">
    <location>
        <begin position="139"/>
        <end position="151"/>
    </location>
</feature>
<evidence type="ECO:0000256" key="1">
    <source>
        <dbReference type="SAM" id="MobiDB-lite"/>
    </source>
</evidence>
<dbReference type="AlphaFoldDB" id="A0AAW2CLE9"/>
<sequence length="217" mass="24265">MTRGIECSIAVDAGWSGQWRFHYDGPQGGSEEARREGGKRICLAVNSTVQVIFSLTRLIKLLSVIQCGGIRKYFVSSPPILEQTLSSDFECSFNDSYALLHPSSVLSVHKDAYDLRFSLNLVLDGRREAPIEPKPQLKPKSELEPEPDPRRRAQSNSHAAASLWRSTRRLCDARSRALGSTLVISSFFEWSCVWSTYMAGLKPGSTMYWPARAPILL</sequence>
<dbReference type="Proteomes" id="UP001459277">
    <property type="component" value="Unassembled WGS sequence"/>
</dbReference>
<comment type="caution">
    <text evidence="2">The sequence shown here is derived from an EMBL/GenBank/DDBJ whole genome shotgun (WGS) entry which is preliminary data.</text>
</comment>
<proteinExistence type="predicted"/>
<gene>
    <name evidence="2" type="ORF">SO802_017473</name>
</gene>
<keyword evidence="3" id="KW-1185">Reference proteome</keyword>
<organism evidence="2 3">
    <name type="scientific">Lithocarpus litseifolius</name>
    <dbReference type="NCBI Taxonomy" id="425828"/>
    <lineage>
        <taxon>Eukaryota</taxon>
        <taxon>Viridiplantae</taxon>
        <taxon>Streptophyta</taxon>
        <taxon>Embryophyta</taxon>
        <taxon>Tracheophyta</taxon>
        <taxon>Spermatophyta</taxon>
        <taxon>Magnoliopsida</taxon>
        <taxon>eudicotyledons</taxon>
        <taxon>Gunneridae</taxon>
        <taxon>Pentapetalae</taxon>
        <taxon>rosids</taxon>
        <taxon>fabids</taxon>
        <taxon>Fagales</taxon>
        <taxon>Fagaceae</taxon>
        <taxon>Lithocarpus</taxon>
    </lineage>
</organism>
<protein>
    <submittedName>
        <fullName evidence="2">Uncharacterized protein</fullName>
    </submittedName>
</protein>
<dbReference type="EMBL" id="JAZDWU010000006">
    <property type="protein sequence ID" value="KAK9997870.1"/>
    <property type="molecule type" value="Genomic_DNA"/>
</dbReference>